<feature type="non-terminal residue" evidence="1">
    <location>
        <position position="1"/>
    </location>
</feature>
<protein>
    <submittedName>
        <fullName evidence="1">10734_t:CDS:1</fullName>
    </submittedName>
</protein>
<accession>A0ACA9RQS0</accession>
<evidence type="ECO:0000313" key="2">
    <source>
        <dbReference type="Proteomes" id="UP000789920"/>
    </source>
</evidence>
<name>A0ACA9RQS0_9GLOM</name>
<sequence>NLNGGGCKRNHIYECNDGSSQICDYGPCTNDCSVNVLVTNEFCCPDKECKNCKGQ</sequence>
<organism evidence="1 2">
    <name type="scientific">Racocetra persica</name>
    <dbReference type="NCBI Taxonomy" id="160502"/>
    <lineage>
        <taxon>Eukaryota</taxon>
        <taxon>Fungi</taxon>
        <taxon>Fungi incertae sedis</taxon>
        <taxon>Mucoromycota</taxon>
        <taxon>Glomeromycotina</taxon>
        <taxon>Glomeromycetes</taxon>
        <taxon>Diversisporales</taxon>
        <taxon>Gigasporaceae</taxon>
        <taxon>Racocetra</taxon>
    </lineage>
</organism>
<proteinExistence type="predicted"/>
<keyword evidence="2" id="KW-1185">Reference proteome</keyword>
<feature type="non-terminal residue" evidence="1">
    <location>
        <position position="55"/>
    </location>
</feature>
<comment type="caution">
    <text evidence="1">The sequence shown here is derived from an EMBL/GenBank/DDBJ whole genome shotgun (WGS) entry which is preliminary data.</text>
</comment>
<dbReference type="EMBL" id="CAJVQC010064256">
    <property type="protein sequence ID" value="CAG8804395.1"/>
    <property type="molecule type" value="Genomic_DNA"/>
</dbReference>
<reference evidence="1" key="1">
    <citation type="submission" date="2021-06" db="EMBL/GenBank/DDBJ databases">
        <authorList>
            <person name="Kallberg Y."/>
            <person name="Tangrot J."/>
            <person name="Rosling A."/>
        </authorList>
    </citation>
    <scope>NUCLEOTIDE SEQUENCE</scope>
    <source>
        <strain evidence="1">MA461A</strain>
    </source>
</reference>
<gene>
    <name evidence="1" type="ORF">RPERSI_LOCUS21712</name>
</gene>
<evidence type="ECO:0000313" key="1">
    <source>
        <dbReference type="EMBL" id="CAG8804395.1"/>
    </source>
</evidence>
<dbReference type="Proteomes" id="UP000789920">
    <property type="component" value="Unassembled WGS sequence"/>
</dbReference>